<dbReference type="InParanoid" id="A0A3Q7J7N1"/>
<dbReference type="EnsemblPlants" id="Solyc12g035940.1.1">
    <property type="protein sequence ID" value="Solyc12g035940.1.1.1"/>
    <property type="gene ID" value="Solyc12g035940.1"/>
</dbReference>
<dbReference type="SMR" id="A0A3Q7J7N1"/>
<accession>A0A3Q7J7N1</accession>
<proteinExistence type="predicted"/>
<dbReference type="PaxDb" id="4081-Solyc12g035940.1.1"/>
<dbReference type="Proteomes" id="UP000004994">
    <property type="component" value="Chromosome 12"/>
</dbReference>
<reference evidence="3" key="2">
    <citation type="submission" date="2019-01" db="UniProtKB">
        <authorList>
            <consortium name="EnsemblPlants"/>
        </authorList>
    </citation>
    <scope>IDENTIFICATION</scope>
    <source>
        <strain evidence="3">cv. Heinz 1706</strain>
    </source>
</reference>
<name>A0A3Q7J7N1_SOLLC</name>
<dbReference type="AlphaFoldDB" id="A0A3Q7J7N1"/>
<sequence>MIRREKIGSKENSILEFSQQFACESGDLVFSESLCKELQKKFFQQTCELGRIGR</sequence>
<organism evidence="3">
    <name type="scientific">Solanum lycopersicum</name>
    <name type="common">Tomato</name>
    <name type="synonym">Lycopersicon esculentum</name>
    <dbReference type="NCBI Taxonomy" id="4081"/>
    <lineage>
        <taxon>Eukaryota</taxon>
        <taxon>Viridiplantae</taxon>
        <taxon>Streptophyta</taxon>
        <taxon>Embryophyta</taxon>
        <taxon>Tracheophyta</taxon>
        <taxon>Spermatophyta</taxon>
        <taxon>Magnoliopsida</taxon>
        <taxon>eudicotyledons</taxon>
        <taxon>Gunneridae</taxon>
        <taxon>Pentapetalae</taxon>
        <taxon>asterids</taxon>
        <taxon>lamiids</taxon>
        <taxon>Solanales</taxon>
        <taxon>Solanaceae</taxon>
        <taxon>Solanoideae</taxon>
        <taxon>Solaneae</taxon>
        <taxon>Solanum</taxon>
        <taxon>Solanum subgen. Lycopersicon</taxon>
    </lineage>
</organism>
<dbReference type="GO" id="GO:0003899">
    <property type="term" value="F:DNA-directed RNA polymerase activity"/>
    <property type="evidence" value="ECO:0007669"/>
    <property type="project" value="UniProtKB-EC"/>
</dbReference>
<dbReference type="STRING" id="4081.A0A3Q7J7N1"/>
<dbReference type="InterPro" id="IPR007642">
    <property type="entry name" value="RNA_pol_Rpb2_2"/>
</dbReference>
<keyword evidence="4" id="KW-1185">Reference proteome</keyword>
<comment type="catalytic activity">
    <reaction evidence="1">
        <text>RNA(n) + a ribonucleoside 5'-triphosphate = RNA(n+1) + diphosphate</text>
        <dbReference type="Rhea" id="RHEA:21248"/>
        <dbReference type="Rhea" id="RHEA-COMP:14527"/>
        <dbReference type="Rhea" id="RHEA-COMP:17342"/>
        <dbReference type="ChEBI" id="CHEBI:33019"/>
        <dbReference type="ChEBI" id="CHEBI:61557"/>
        <dbReference type="ChEBI" id="CHEBI:140395"/>
        <dbReference type="EC" id="2.7.7.6"/>
    </reaction>
</comment>
<evidence type="ECO:0000313" key="4">
    <source>
        <dbReference type="Proteomes" id="UP000004994"/>
    </source>
</evidence>
<dbReference type="Pfam" id="PF04561">
    <property type="entry name" value="RNA_pol_Rpb2_2"/>
    <property type="match status" value="1"/>
</dbReference>
<reference evidence="3" key="1">
    <citation type="journal article" date="2012" name="Nature">
        <title>The tomato genome sequence provides insights into fleshy fruit evolution.</title>
        <authorList>
            <consortium name="Tomato Genome Consortium"/>
        </authorList>
    </citation>
    <scope>NUCLEOTIDE SEQUENCE [LARGE SCALE GENOMIC DNA]</scope>
    <source>
        <strain evidence="3">cv. Heinz 1706</strain>
    </source>
</reference>
<evidence type="ECO:0000259" key="2">
    <source>
        <dbReference type="Pfam" id="PF04561"/>
    </source>
</evidence>
<evidence type="ECO:0000256" key="1">
    <source>
        <dbReference type="ARBA" id="ARBA00048552"/>
    </source>
</evidence>
<feature type="domain" description="RNA polymerase Rpb2" evidence="2">
    <location>
        <begin position="3"/>
        <end position="54"/>
    </location>
</feature>
<protein>
    <recommendedName>
        <fullName evidence="2">RNA polymerase Rpb2 domain-containing protein</fullName>
    </recommendedName>
</protein>
<dbReference type="Gramene" id="Solyc12g035940.1.1">
    <property type="protein sequence ID" value="Solyc12g035940.1.1.1"/>
    <property type="gene ID" value="Solyc12g035940.1"/>
</dbReference>
<evidence type="ECO:0000313" key="3">
    <source>
        <dbReference type="EnsemblPlants" id="Solyc12g035940.1.1.1"/>
    </source>
</evidence>
<dbReference type="GO" id="GO:0006351">
    <property type="term" value="P:DNA-templated transcription"/>
    <property type="evidence" value="ECO:0007669"/>
    <property type="project" value="InterPro"/>
</dbReference>
<dbReference type="GO" id="GO:0003677">
    <property type="term" value="F:DNA binding"/>
    <property type="evidence" value="ECO:0007669"/>
    <property type="project" value="InterPro"/>
</dbReference>